<dbReference type="Proteomes" id="UP000582487">
    <property type="component" value="Unassembled WGS sequence"/>
</dbReference>
<gene>
    <name evidence="1" type="ORF">HHJ74_00470</name>
</gene>
<sequence>MIKHMLRNTAVGVSVTLLALSWVPIACATGLGANVPDTIVQTKAAILDDNSVRDFVNFHRDLDTPNDIVNKLVDKLKNGILPKSMNKEKPVDVYQTFMANQTLRVSTFSDGSKSLETYPFQNLSSDIRTVLPKQVPIHSMMLRDSMNLSCQSRQGGNGWVAGIGCTGTVSNGMISFRVTFDYQGLQGYGSTISRPAYPHIQGAMSCTPPTLYGYKQMEDSDGPAYLNYQTQCTFAGYLSETHYPQVTNSHGSIRMQL</sequence>
<dbReference type="EMBL" id="JABCUV010000001">
    <property type="protein sequence ID" value="NMW92196.1"/>
    <property type="molecule type" value="Genomic_DNA"/>
</dbReference>
<proteinExistence type="predicted"/>
<organism evidence="1 2">
    <name type="scientific">Mobiluncus mulieris</name>
    <dbReference type="NCBI Taxonomy" id="2052"/>
    <lineage>
        <taxon>Bacteria</taxon>
        <taxon>Bacillati</taxon>
        <taxon>Actinomycetota</taxon>
        <taxon>Actinomycetes</taxon>
        <taxon>Actinomycetales</taxon>
        <taxon>Actinomycetaceae</taxon>
        <taxon>Mobiluncus</taxon>
    </lineage>
</organism>
<accession>A0A2X1RZS1</accession>
<protein>
    <submittedName>
        <fullName evidence="1">Uncharacterized protein</fullName>
    </submittedName>
</protein>
<evidence type="ECO:0000313" key="1">
    <source>
        <dbReference type="EMBL" id="NMW92196.1"/>
    </source>
</evidence>
<dbReference type="AlphaFoldDB" id="A0A2X1RZS1"/>
<reference evidence="1 2" key="1">
    <citation type="submission" date="2020-04" db="EMBL/GenBank/DDBJ databases">
        <title>Antimicrobial susceptibility and clonality of vaginal-derived multi-drug resistant Mobiluncus isolates in China.</title>
        <authorList>
            <person name="Zhang X."/>
        </authorList>
    </citation>
    <scope>NUCLEOTIDE SEQUENCE [LARGE SCALE GENOMIC DNA]</scope>
    <source>
        <strain evidence="1 2">7</strain>
    </source>
</reference>
<comment type="caution">
    <text evidence="1">The sequence shown here is derived from an EMBL/GenBank/DDBJ whole genome shotgun (WGS) entry which is preliminary data.</text>
</comment>
<name>A0A2X1RZS1_9ACTO</name>
<evidence type="ECO:0000313" key="2">
    <source>
        <dbReference type="Proteomes" id="UP000582487"/>
    </source>
</evidence>
<dbReference type="RefSeq" id="WP_004012444.1">
    <property type="nucleotide sequence ID" value="NZ_CAMPUA010000007.1"/>
</dbReference>